<organism evidence="2 3">
    <name type="scientific">Astathelohania contejeani</name>
    <dbReference type="NCBI Taxonomy" id="164912"/>
    <lineage>
        <taxon>Eukaryota</taxon>
        <taxon>Fungi</taxon>
        <taxon>Fungi incertae sedis</taxon>
        <taxon>Microsporidia</taxon>
        <taxon>Astathelohaniidae</taxon>
        <taxon>Astathelohania</taxon>
    </lineage>
</organism>
<comment type="caution">
    <text evidence="2">The sequence shown here is derived from an EMBL/GenBank/DDBJ whole genome shotgun (WGS) entry which is preliminary data.</text>
</comment>
<reference evidence="2 3" key="1">
    <citation type="submission" date="2019-01" db="EMBL/GenBank/DDBJ databases">
        <title>Genomes sequencing and comparative genomics of infectious freshwater microsporidia, Cucumispora dikerogammari and Thelohania contejeani.</title>
        <authorList>
            <person name="Cormier A."/>
            <person name="Giraud I."/>
            <person name="Wattier R."/>
            <person name="Teixeira M."/>
            <person name="Grandjean F."/>
            <person name="Rigaud T."/>
            <person name="Cordaux R."/>
        </authorList>
    </citation>
    <scope>NUCLEOTIDE SEQUENCE [LARGE SCALE GENOMIC DNA]</scope>
    <source>
        <strain evidence="2">T1</strain>
        <tissue evidence="2">Spores</tissue>
    </source>
</reference>
<keyword evidence="3" id="KW-1185">Reference proteome</keyword>
<protein>
    <submittedName>
        <fullName evidence="2">Uncharacterized protein</fullName>
    </submittedName>
</protein>
<accession>A0ABQ7HXJ2</accession>
<dbReference type="Proteomes" id="UP001516464">
    <property type="component" value="Unassembled WGS sequence"/>
</dbReference>
<sequence>MKYFTLLVVSTTILAGTKYEKCLKKKYKCLYESSSSSSYPLCTDQETMILKTVKGYKNIEDSCSSSYQSCYSYSSEMSCNRSSSSSDEHESYSEINEDSMSILCRENSSRLRYRNGVHLLRDIEMLLNMLVKDFDKNHCKGERRKYKTKKHHVGNIRKRLFALFQLGNQFVCRKYFDQYSSAIENMRLYQAYEILKFEFGDEDESDVLFRKAFKYEFNDKMEFTKFSVKKNLLKQMEFKRCNYLSSSEETDSIELKIWVPEKKVQYCVPCKCAKNYKVLLPEVLVDLNKFKCTTVETDLILMRYILLYVEKLLKYKFDLQLFQQLFTALALAPNPKLIILSKLILIDLTGNLLACRINPKLIKLYCEIMKSSMSRHTIDKNHKHFIDIGAWYLFGVDCSK</sequence>
<proteinExistence type="predicted"/>
<name>A0ABQ7HXJ2_9MICR</name>
<evidence type="ECO:0000313" key="3">
    <source>
        <dbReference type="Proteomes" id="UP001516464"/>
    </source>
</evidence>
<feature type="chain" id="PRO_5046972210" evidence="1">
    <location>
        <begin position="16"/>
        <end position="400"/>
    </location>
</feature>
<evidence type="ECO:0000256" key="1">
    <source>
        <dbReference type="SAM" id="SignalP"/>
    </source>
</evidence>
<feature type="signal peptide" evidence="1">
    <location>
        <begin position="1"/>
        <end position="15"/>
    </location>
</feature>
<gene>
    <name evidence="2" type="ORF">TCON_1886</name>
</gene>
<evidence type="ECO:0000313" key="2">
    <source>
        <dbReference type="EMBL" id="KAF7682899.1"/>
    </source>
</evidence>
<dbReference type="EMBL" id="SBIQ01000161">
    <property type="protein sequence ID" value="KAF7682899.1"/>
    <property type="molecule type" value="Genomic_DNA"/>
</dbReference>
<keyword evidence="1" id="KW-0732">Signal</keyword>